<evidence type="ECO:0000256" key="1">
    <source>
        <dbReference type="ARBA" id="ARBA00022801"/>
    </source>
</evidence>
<dbReference type="AlphaFoldDB" id="A0A5N5QSA2"/>
<dbReference type="EMBL" id="SSOP01000026">
    <property type="protein sequence ID" value="KAB5594046.1"/>
    <property type="molecule type" value="Genomic_DNA"/>
</dbReference>
<evidence type="ECO:0000256" key="3">
    <source>
        <dbReference type="SAM" id="MobiDB-lite"/>
    </source>
</evidence>
<protein>
    <submittedName>
        <fullName evidence="4">D-4,5 unsaturated-glucuronyl hydrolase-like protein</fullName>
    </submittedName>
</protein>
<dbReference type="InterPro" id="IPR008928">
    <property type="entry name" value="6-hairpin_glycosidase_sf"/>
</dbReference>
<dbReference type="InterPro" id="IPR052369">
    <property type="entry name" value="UG_Glycosaminoglycan_Hydrolase"/>
</dbReference>
<dbReference type="OrthoDB" id="2317065at2759"/>
<dbReference type="InterPro" id="IPR012341">
    <property type="entry name" value="6hp_glycosidase-like_sf"/>
</dbReference>
<dbReference type="Proteomes" id="UP000383932">
    <property type="component" value="Unassembled WGS sequence"/>
</dbReference>
<reference evidence="4 5" key="1">
    <citation type="journal article" date="2019" name="Fungal Biol. Biotechnol.">
        <title>Draft genome sequence of fastidious pathogen Ceratobasidium theobromae, which causes vascular-streak dieback in Theobroma cacao.</title>
        <authorList>
            <person name="Ali S.S."/>
            <person name="Asman A."/>
            <person name="Shao J."/>
            <person name="Firmansyah A.P."/>
            <person name="Susilo A.W."/>
            <person name="Rosmana A."/>
            <person name="McMahon P."/>
            <person name="Junaid M."/>
            <person name="Guest D."/>
            <person name="Kheng T.Y."/>
            <person name="Meinhardt L.W."/>
            <person name="Bailey B.A."/>
        </authorList>
    </citation>
    <scope>NUCLEOTIDE SEQUENCE [LARGE SCALE GENOMIC DNA]</scope>
    <source>
        <strain evidence="4 5">CT2</strain>
    </source>
</reference>
<feature type="compositionally biased region" description="Polar residues" evidence="3">
    <location>
        <begin position="130"/>
        <end position="142"/>
    </location>
</feature>
<evidence type="ECO:0000313" key="5">
    <source>
        <dbReference type="Proteomes" id="UP000383932"/>
    </source>
</evidence>
<feature type="compositionally biased region" description="Basic residues" evidence="3">
    <location>
        <begin position="118"/>
        <end position="129"/>
    </location>
</feature>
<comment type="similarity">
    <text evidence="2">Belongs to the glycosyl hydrolase 88 family.</text>
</comment>
<sequence length="645" mass="72514">MQYHSLYEPYQLPHGEWISLHLTWLKVPVARPPKGTPWHLLCSHHVHDGGLRAHHKAYGEYRLAQQTEHIRELENHNLACQTPPCSCKAKGLDPNDYLGEFYAKEDISQWGDKGRNSSSRRRDRKRPTRTHCTNPRQHSGAQPHNVPPDARSSEYGHIPQPRARAPPPQPPAQGPTARQLAEAWNNYKERCHAMCELPKEPNSRRRYLTFSSIPWPVFGTVTQLSDLRPDAIRDFLCPPNSSHHEQRARVKSALLVFHPDKSAARWLSCIHPNDTLLVQDALNILTRHLTSILRISILPPNQLVSPLIASKLAKTSAHLSSGQPPKYPQWTYLSGNGSWQYFPAATWTSGFFPAELYLMNARKSVLCKGDSSTGSTNWLAAAERWMQGLDPVANPNAGLFGVRHDVGFLSFGWFEALKLNQNDSKAKAAINAYAAFLATRFNSAVGCTMSWNPPANDPSQFQLTGNSTLYDMATSHANRTMINHIRPDASTYHVVNYNRTTGAVIWRRTHQGYADNSTWTRGQAWAIHGFATSMHSALTYRSTINRSLTVYDYTHDSNYWATARRLAEYFLSRLPLSHVPPWDFDAPDRPGRPSDTSAATIAASGMLLLSRFEQTNSNTTGAAYWADNAIWVSLNRLLANFTTTG</sequence>
<organism evidence="4 5">
    <name type="scientific">Ceratobasidium theobromae</name>
    <dbReference type="NCBI Taxonomy" id="1582974"/>
    <lineage>
        <taxon>Eukaryota</taxon>
        <taxon>Fungi</taxon>
        <taxon>Dikarya</taxon>
        <taxon>Basidiomycota</taxon>
        <taxon>Agaricomycotina</taxon>
        <taxon>Agaricomycetes</taxon>
        <taxon>Cantharellales</taxon>
        <taxon>Ceratobasidiaceae</taxon>
        <taxon>Ceratobasidium</taxon>
    </lineage>
</organism>
<keyword evidence="1 4" id="KW-0378">Hydrolase</keyword>
<gene>
    <name evidence="4" type="ORF">CTheo_2515</name>
</gene>
<accession>A0A5N5QSA2</accession>
<name>A0A5N5QSA2_9AGAM</name>
<evidence type="ECO:0000313" key="4">
    <source>
        <dbReference type="EMBL" id="KAB5594046.1"/>
    </source>
</evidence>
<dbReference type="PANTHER" id="PTHR36845:SF1">
    <property type="entry name" value="HYDROLASE, PUTATIVE (AFU_ORTHOLOGUE AFUA_7G05090)-RELATED"/>
    <property type="match status" value="1"/>
</dbReference>
<dbReference type="GO" id="GO:0000272">
    <property type="term" value="P:polysaccharide catabolic process"/>
    <property type="evidence" value="ECO:0007669"/>
    <property type="project" value="TreeGrafter"/>
</dbReference>
<dbReference type="PANTHER" id="PTHR36845">
    <property type="entry name" value="HYDROLASE, PUTATIVE (AFU_ORTHOLOGUE AFUA_7G05090)-RELATED"/>
    <property type="match status" value="1"/>
</dbReference>
<feature type="compositionally biased region" description="Pro residues" evidence="3">
    <location>
        <begin position="164"/>
        <end position="173"/>
    </location>
</feature>
<feature type="region of interest" description="Disordered" evidence="3">
    <location>
        <begin position="110"/>
        <end position="178"/>
    </location>
</feature>
<dbReference type="Gene3D" id="1.50.10.10">
    <property type="match status" value="1"/>
</dbReference>
<keyword evidence="5" id="KW-1185">Reference proteome</keyword>
<evidence type="ECO:0000256" key="2">
    <source>
        <dbReference type="ARBA" id="ARBA00038358"/>
    </source>
</evidence>
<proteinExistence type="inferred from homology"/>
<dbReference type="GO" id="GO:0052757">
    <property type="term" value="F:chondroitin hydrolase activity"/>
    <property type="evidence" value="ECO:0007669"/>
    <property type="project" value="TreeGrafter"/>
</dbReference>
<comment type="caution">
    <text evidence="4">The sequence shown here is derived from an EMBL/GenBank/DDBJ whole genome shotgun (WGS) entry which is preliminary data.</text>
</comment>
<dbReference type="SUPFAM" id="SSF48208">
    <property type="entry name" value="Six-hairpin glycosidases"/>
    <property type="match status" value="1"/>
</dbReference>